<reference evidence="1" key="1">
    <citation type="submission" date="2020-03" db="EMBL/GenBank/DDBJ databases">
        <title>The deep terrestrial virosphere.</title>
        <authorList>
            <person name="Holmfeldt K."/>
            <person name="Nilsson E."/>
            <person name="Simone D."/>
            <person name="Lopez-Fernandez M."/>
            <person name="Wu X."/>
            <person name="de Brujin I."/>
            <person name="Lundin D."/>
            <person name="Andersson A."/>
            <person name="Bertilsson S."/>
            <person name="Dopson M."/>
        </authorList>
    </citation>
    <scope>NUCLEOTIDE SEQUENCE</scope>
    <source>
        <strain evidence="1">MM171B01053</strain>
    </source>
</reference>
<sequence>MTKYGKRAYVSDEVFSRMDKYARSAGIGTQEEAYDAVIRAALDENGVPRTMLALSEPQRQIVDNIAGELGQSPEKTAQDLINFSMLVYGTQVTMRELVVYAAPVFMDGLIESHPEIAKEIFRGLKQTKKEPGKLTGGTDS</sequence>
<organism evidence="1">
    <name type="scientific">viral metagenome</name>
    <dbReference type="NCBI Taxonomy" id="1070528"/>
    <lineage>
        <taxon>unclassified sequences</taxon>
        <taxon>metagenomes</taxon>
        <taxon>organismal metagenomes</taxon>
    </lineage>
</organism>
<accession>A0A6M3MB61</accession>
<gene>
    <name evidence="1" type="ORF">MM171B01053_0013</name>
</gene>
<evidence type="ECO:0000313" key="1">
    <source>
        <dbReference type="EMBL" id="QJB02843.1"/>
    </source>
</evidence>
<dbReference type="EMBL" id="MT143810">
    <property type="protein sequence ID" value="QJB02843.1"/>
    <property type="molecule type" value="Genomic_DNA"/>
</dbReference>
<dbReference type="AlphaFoldDB" id="A0A6M3MB61"/>
<proteinExistence type="predicted"/>
<protein>
    <submittedName>
        <fullName evidence="1">Uncharacterized protein</fullName>
    </submittedName>
</protein>
<name>A0A6M3MB61_9ZZZZ</name>